<protein>
    <recommendedName>
        <fullName evidence="1">Retrotransposon gag domain-containing protein</fullName>
    </recommendedName>
</protein>
<dbReference type="Pfam" id="PF03732">
    <property type="entry name" value="Retrotrans_gag"/>
    <property type="match status" value="1"/>
</dbReference>
<evidence type="ECO:0000313" key="3">
    <source>
        <dbReference type="Proteomes" id="UP000075243"/>
    </source>
</evidence>
<dbReference type="InterPro" id="IPR005162">
    <property type="entry name" value="Retrotrans_gag_dom"/>
</dbReference>
<gene>
    <name evidence="2" type="ORF">KK1_049059</name>
</gene>
<dbReference type="Gramene" id="C.cajan_46282.t">
    <property type="protein sequence ID" value="C.cajan_46282.t"/>
    <property type="gene ID" value="C.cajan_46282"/>
</dbReference>
<keyword evidence="3" id="KW-1185">Reference proteome</keyword>
<reference evidence="2" key="1">
    <citation type="journal article" date="2012" name="Nat. Biotechnol.">
        <title>Draft genome sequence of pigeonpea (Cajanus cajan), an orphan legume crop of resource-poor farmers.</title>
        <authorList>
            <person name="Varshney R.K."/>
            <person name="Chen W."/>
            <person name="Li Y."/>
            <person name="Bharti A.K."/>
            <person name="Saxena R.K."/>
            <person name="Schlueter J.A."/>
            <person name="Donoghue M.T."/>
            <person name="Azam S."/>
            <person name="Fan G."/>
            <person name="Whaley A.M."/>
            <person name="Farmer A.D."/>
            <person name="Sheridan J."/>
            <person name="Iwata A."/>
            <person name="Tuteja R."/>
            <person name="Penmetsa R.V."/>
            <person name="Wu W."/>
            <person name="Upadhyaya H.D."/>
            <person name="Yang S.P."/>
            <person name="Shah T."/>
            <person name="Saxena K.B."/>
            <person name="Michael T."/>
            <person name="McCombie W.R."/>
            <person name="Yang B."/>
            <person name="Zhang G."/>
            <person name="Yang H."/>
            <person name="Wang J."/>
            <person name="Spillane C."/>
            <person name="Cook D.R."/>
            <person name="May G.D."/>
            <person name="Xu X."/>
            <person name="Jackson S.A."/>
        </authorList>
    </citation>
    <scope>NUCLEOTIDE SEQUENCE [LARGE SCALE GENOMIC DNA]</scope>
</reference>
<name>A0A151QLB1_CAJCA</name>
<accession>A0A151QLB1</accession>
<feature type="domain" description="Retrotransposon gag" evidence="1">
    <location>
        <begin position="6"/>
        <end position="67"/>
    </location>
</feature>
<dbReference type="EMBL" id="KQ486538">
    <property type="protein sequence ID" value="KYP31087.1"/>
    <property type="molecule type" value="Genomic_DNA"/>
</dbReference>
<evidence type="ECO:0000259" key="1">
    <source>
        <dbReference type="Pfam" id="PF03732"/>
    </source>
</evidence>
<evidence type="ECO:0000313" key="2">
    <source>
        <dbReference type="EMBL" id="KYP31087.1"/>
    </source>
</evidence>
<dbReference type="Proteomes" id="UP000075243">
    <property type="component" value="Unassembled WGS sequence"/>
</dbReference>
<sequence length="142" mass="17156">MKVSSATLSFQGHAMYWWTSLEKERRINHEPPIQYWNKLHNALRRRHIPPYYDRELMDKLQRLKQGRVTRRRAPLPNLFLMKKKKKPLKNKEWEDKVPSLEANVPSKEVVHKSHLSLKNDIKKTLLIEQPLYLLYFKETSCH</sequence>
<dbReference type="AlphaFoldDB" id="A0A151QLB1"/>
<organism evidence="2 3">
    <name type="scientific">Cajanus cajan</name>
    <name type="common">Pigeon pea</name>
    <name type="synonym">Cajanus indicus</name>
    <dbReference type="NCBI Taxonomy" id="3821"/>
    <lineage>
        <taxon>Eukaryota</taxon>
        <taxon>Viridiplantae</taxon>
        <taxon>Streptophyta</taxon>
        <taxon>Embryophyta</taxon>
        <taxon>Tracheophyta</taxon>
        <taxon>Spermatophyta</taxon>
        <taxon>Magnoliopsida</taxon>
        <taxon>eudicotyledons</taxon>
        <taxon>Gunneridae</taxon>
        <taxon>Pentapetalae</taxon>
        <taxon>rosids</taxon>
        <taxon>fabids</taxon>
        <taxon>Fabales</taxon>
        <taxon>Fabaceae</taxon>
        <taxon>Papilionoideae</taxon>
        <taxon>50 kb inversion clade</taxon>
        <taxon>NPAAA clade</taxon>
        <taxon>indigoferoid/millettioid clade</taxon>
        <taxon>Phaseoleae</taxon>
        <taxon>Cajanus</taxon>
    </lineage>
</organism>
<proteinExistence type="predicted"/>